<protein>
    <submittedName>
        <fullName evidence="1">Uncharacterized protein</fullName>
    </submittedName>
</protein>
<evidence type="ECO:0000313" key="1">
    <source>
        <dbReference type="EMBL" id="JAD63580.1"/>
    </source>
</evidence>
<sequence>MQIQSTQIKHFKGWASHETATDYMQICLQLSHKLTADFVLSILLTF</sequence>
<accession>A0A0A9BQT1</accession>
<dbReference type="AlphaFoldDB" id="A0A0A9BQT1"/>
<organism evidence="1">
    <name type="scientific">Arundo donax</name>
    <name type="common">Giant reed</name>
    <name type="synonym">Donax arundinaceus</name>
    <dbReference type="NCBI Taxonomy" id="35708"/>
    <lineage>
        <taxon>Eukaryota</taxon>
        <taxon>Viridiplantae</taxon>
        <taxon>Streptophyta</taxon>
        <taxon>Embryophyta</taxon>
        <taxon>Tracheophyta</taxon>
        <taxon>Spermatophyta</taxon>
        <taxon>Magnoliopsida</taxon>
        <taxon>Liliopsida</taxon>
        <taxon>Poales</taxon>
        <taxon>Poaceae</taxon>
        <taxon>PACMAD clade</taxon>
        <taxon>Arundinoideae</taxon>
        <taxon>Arundineae</taxon>
        <taxon>Arundo</taxon>
    </lineage>
</organism>
<reference evidence="1" key="2">
    <citation type="journal article" date="2015" name="Data Brief">
        <title>Shoot transcriptome of the giant reed, Arundo donax.</title>
        <authorList>
            <person name="Barrero R.A."/>
            <person name="Guerrero F.D."/>
            <person name="Moolhuijzen P."/>
            <person name="Goolsby J.A."/>
            <person name="Tidwell J."/>
            <person name="Bellgard S.E."/>
            <person name="Bellgard M.I."/>
        </authorList>
    </citation>
    <scope>NUCLEOTIDE SEQUENCE</scope>
    <source>
        <tissue evidence="1">Shoot tissue taken approximately 20 cm above the soil surface</tissue>
    </source>
</reference>
<name>A0A0A9BQT1_ARUDO</name>
<reference evidence="1" key="1">
    <citation type="submission" date="2014-09" db="EMBL/GenBank/DDBJ databases">
        <authorList>
            <person name="Magalhaes I.L.F."/>
            <person name="Oliveira U."/>
            <person name="Santos F.R."/>
            <person name="Vidigal T.H.D.A."/>
            <person name="Brescovit A.D."/>
            <person name="Santos A.J."/>
        </authorList>
    </citation>
    <scope>NUCLEOTIDE SEQUENCE</scope>
    <source>
        <tissue evidence="1">Shoot tissue taken approximately 20 cm above the soil surface</tissue>
    </source>
</reference>
<dbReference type="EMBL" id="GBRH01234315">
    <property type="protein sequence ID" value="JAD63580.1"/>
    <property type="molecule type" value="Transcribed_RNA"/>
</dbReference>
<proteinExistence type="predicted"/>